<keyword evidence="2" id="KW-0808">Transferase</keyword>
<reference evidence="2 3" key="1">
    <citation type="submission" date="2023-01" db="EMBL/GenBank/DDBJ databases">
        <title>Novel species of the genus Asticcacaulis isolated from rivers.</title>
        <authorList>
            <person name="Lu H."/>
        </authorList>
    </citation>
    <scope>NUCLEOTIDE SEQUENCE [LARGE SCALE GENOMIC DNA]</scope>
    <source>
        <strain evidence="2 3">DXS10W</strain>
    </source>
</reference>
<dbReference type="Proteomes" id="UP001216595">
    <property type="component" value="Unassembled WGS sequence"/>
</dbReference>
<comment type="caution">
    <text evidence="2">The sequence shown here is derived from an EMBL/GenBank/DDBJ whole genome shotgun (WGS) entry which is preliminary data.</text>
</comment>
<keyword evidence="2" id="KW-0489">Methyltransferase</keyword>
<dbReference type="GO" id="GO:0032259">
    <property type="term" value="P:methylation"/>
    <property type="evidence" value="ECO:0007669"/>
    <property type="project" value="UniProtKB-KW"/>
</dbReference>
<evidence type="ECO:0000313" key="3">
    <source>
        <dbReference type="Proteomes" id="UP001216595"/>
    </source>
</evidence>
<keyword evidence="3" id="KW-1185">Reference proteome</keyword>
<dbReference type="SUPFAM" id="SSF53335">
    <property type="entry name" value="S-adenosyl-L-methionine-dependent methyltransferases"/>
    <property type="match status" value="1"/>
</dbReference>
<evidence type="ECO:0000313" key="2">
    <source>
        <dbReference type="EMBL" id="MDC7692817.1"/>
    </source>
</evidence>
<dbReference type="CDD" id="cd02440">
    <property type="entry name" value="AdoMet_MTases"/>
    <property type="match status" value="1"/>
</dbReference>
<protein>
    <submittedName>
        <fullName evidence="2">Methyltransferase domain-containing protein</fullName>
    </submittedName>
</protein>
<dbReference type="RefSeq" id="WP_272739603.1">
    <property type="nucleotide sequence ID" value="NZ_JAQQKW010000001.1"/>
</dbReference>
<accession>A0ABT5I9W4</accession>
<proteinExistence type="predicted"/>
<sequence>MFTAHNIRLDDGTDTLPDAGWYIKDSPWLLAAARVLNLYYRANITGKSIADLGCLEGGYTLEFARLGMQSTGIEVRQSNYDNCMRVANGTSYPNMNFVKDDVWNLGKHGPFDAIFCSGLLYHLSEPAEFIRLMGENARDVVIIHTHYATEADGSPFNLSPMTENEGLPGRWYAEHDSEDLAEIENFKWTSWKNKKSFWLTKAAILSQLQAVGFNIVFEQFDWIHDGIISSMKDGYYATQQRGVFVGLRA</sequence>
<dbReference type="Pfam" id="PF13649">
    <property type="entry name" value="Methyltransf_25"/>
    <property type="match status" value="1"/>
</dbReference>
<dbReference type="InterPro" id="IPR041698">
    <property type="entry name" value="Methyltransf_25"/>
</dbReference>
<dbReference type="Gene3D" id="3.40.50.150">
    <property type="entry name" value="Vaccinia Virus protein VP39"/>
    <property type="match status" value="1"/>
</dbReference>
<dbReference type="GO" id="GO:0008168">
    <property type="term" value="F:methyltransferase activity"/>
    <property type="evidence" value="ECO:0007669"/>
    <property type="project" value="UniProtKB-KW"/>
</dbReference>
<gene>
    <name evidence="2" type="ORF">PQU94_00835</name>
</gene>
<organism evidence="2 3">
    <name type="scientific">Asticcacaulis currens</name>
    <dbReference type="NCBI Taxonomy" id="2984210"/>
    <lineage>
        <taxon>Bacteria</taxon>
        <taxon>Pseudomonadati</taxon>
        <taxon>Pseudomonadota</taxon>
        <taxon>Alphaproteobacteria</taxon>
        <taxon>Caulobacterales</taxon>
        <taxon>Caulobacteraceae</taxon>
        <taxon>Asticcacaulis</taxon>
    </lineage>
</organism>
<dbReference type="InterPro" id="IPR029063">
    <property type="entry name" value="SAM-dependent_MTases_sf"/>
</dbReference>
<evidence type="ECO:0000259" key="1">
    <source>
        <dbReference type="Pfam" id="PF13649"/>
    </source>
</evidence>
<feature type="domain" description="Methyltransferase" evidence="1">
    <location>
        <begin position="49"/>
        <end position="129"/>
    </location>
</feature>
<name>A0ABT5I9W4_9CAUL</name>
<dbReference type="EMBL" id="JAQQKW010000001">
    <property type="protein sequence ID" value="MDC7692817.1"/>
    <property type="molecule type" value="Genomic_DNA"/>
</dbReference>